<dbReference type="RefSeq" id="WP_127023569.1">
    <property type="nucleotide sequence ID" value="NZ_JAVKZF010000002.1"/>
</dbReference>
<name>A0AB37UIG9_9CYAN</name>
<dbReference type="PANTHER" id="PTHR33835">
    <property type="entry name" value="YALI0C07656P"/>
    <property type="match status" value="1"/>
</dbReference>
<gene>
    <name evidence="1" type="ORF">DSM107010_35520</name>
</gene>
<dbReference type="EMBL" id="RSCK01000030">
    <property type="protein sequence ID" value="RUT11158.1"/>
    <property type="molecule type" value="Genomic_DNA"/>
</dbReference>
<accession>A0AB37UIG9</accession>
<dbReference type="InterPro" id="IPR036866">
    <property type="entry name" value="RibonucZ/Hydroxyglut_hydro"/>
</dbReference>
<evidence type="ECO:0008006" key="3">
    <source>
        <dbReference type="Google" id="ProtNLM"/>
    </source>
</evidence>
<organism evidence="1 2">
    <name type="scientific">Chroococcidiopsis cubana SAG 39.79</name>
    <dbReference type="NCBI Taxonomy" id="388085"/>
    <lineage>
        <taxon>Bacteria</taxon>
        <taxon>Bacillati</taxon>
        <taxon>Cyanobacteriota</taxon>
        <taxon>Cyanophyceae</taxon>
        <taxon>Chroococcidiopsidales</taxon>
        <taxon>Chroococcidiopsidaceae</taxon>
        <taxon>Chroococcidiopsis</taxon>
    </lineage>
</organism>
<dbReference type="Proteomes" id="UP000282574">
    <property type="component" value="Unassembled WGS sequence"/>
</dbReference>
<dbReference type="InterPro" id="IPR025638">
    <property type="entry name" value="DUF4336"/>
</dbReference>
<reference evidence="1 2" key="1">
    <citation type="journal article" date="2019" name="Genome Biol. Evol.">
        <title>Day and night: Metabolic profiles and evolutionary relationships of six axenic non-marine cyanobacteria.</title>
        <authorList>
            <person name="Will S.E."/>
            <person name="Henke P."/>
            <person name="Boedeker C."/>
            <person name="Huang S."/>
            <person name="Brinkmann H."/>
            <person name="Rohde M."/>
            <person name="Jarek M."/>
            <person name="Friedl T."/>
            <person name="Seufert S."/>
            <person name="Schumacher M."/>
            <person name="Overmann J."/>
            <person name="Neumann-Schaal M."/>
            <person name="Petersen J."/>
        </authorList>
    </citation>
    <scope>NUCLEOTIDE SEQUENCE [LARGE SCALE GENOMIC DNA]</scope>
    <source>
        <strain evidence="1 2">SAG 39.79</strain>
    </source>
</reference>
<proteinExistence type="predicted"/>
<dbReference type="PANTHER" id="PTHR33835:SF1">
    <property type="entry name" value="METALLO-BETA-LACTAMASE DOMAIN-CONTAINING PROTEIN"/>
    <property type="match status" value="1"/>
</dbReference>
<protein>
    <recommendedName>
        <fullName evidence="3">DUF4336 domain-containing protein</fullName>
    </recommendedName>
</protein>
<evidence type="ECO:0000313" key="2">
    <source>
        <dbReference type="Proteomes" id="UP000282574"/>
    </source>
</evidence>
<comment type="caution">
    <text evidence="1">The sequence shown here is derived from an EMBL/GenBank/DDBJ whole genome shotgun (WGS) entry which is preliminary data.</text>
</comment>
<dbReference type="AlphaFoldDB" id="A0AB37UIG9"/>
<dbReference type="Pfam" id="PF14234">
    <property type="entry name" value="DUF4336"/>
    <property type="match status" value="1"/>
</dbReference>
<sequence>MLREIDRNIWVGERQLKFLGLEVGTRMTVIRLDNGELIIISPSDVDETIIQQINALGHVTTIIAPNCYHHLFLNNFKSIYPNAEIWIAPGLDLKRPDIKSDRILSECGRIGDLNEVEYLLFAGFQTIGIGNSGILNEIVFWHRESQTLVLTDTAFHVDASFPWQTQLVFRIIGGDRQLEPTLLEKLASRDKERVKQSIQKVLCWDFDRVIMAHGSIIERDGKRQLQAGYEKFLSTKNLQI</sequence>
<evidence type="ECO:0000313" key="1">
    <source>
        <dbReference type="EMBL" id="RUT11158.1"/>
    </source>
</evidence>
<dbReference type="SUPFAM" id="SSF56281">
    <property type="entry name" value="Metallo-hydrolase/oxidoreductase"/>
    <property type="match status" value="1"/>
</dbReference>
<keyword evidence="2" id="KW-1185">Reference proteome</keyword>